<accession>A0A7R8WE63</accession>
<feature type="compositionally biased region" description="Polar residues" evidence="1">
    <location>
        <begin position="18"/>
        <end position="27"/>
    </location>
</feature>
<dbReference type="EMBL" id="OB662412">
    <property type="protein sequence ID" value="CAD7230018.1"/>
    <property type="molecule type" value="Genomic_DNA"/>
</dbReference>
<feature type="region of interest" description="Disordered" evidence="1">
    <location>
        <begin position="1"/>
        <end position="62"/>
    </location>
</feature>
<protein>
    <submittedName>
        <fullName evidence="2">Uncharacterized protein</fullName>
    </submittedName>
</protein>
<reference evidence="2" key="1">
    <citation type="submission" date="2020-11" db="EMBL/GenBank/DDBJ databases">
        <authorList>
            <person name="Tran Van P."/>
        </authorList>
    </citation>
    <scope>NUCLEOTIDE SEQUENCE</scope>
</reference>
<evidence type="ECO:0000256" key="1">
    <source>
        <dbReference type="SAM" id="MobiDB-lite"/>
    </source>
</evidence>
<sequence>MSGRFCSPTVRRDRQPAVSHNRTQQSKSGDKKRAAPKRNPLQQKHVQMKPEPPVSSSVPPKYDAVVADLRQRLKQRMTPTAELMCSRTEAHAKAASSKKHATQLPASHDANGKMQKLISDADSVLLQASLARGSQSGLATTASRSRPLVGLPLWLKPGVPNTTRARDAHVKVRAAATDPNPFR</sequence>
<organism evidence="2">
    <name type="scientific">Cyprideis torosa</name>
    <dbReference type="NCBI Taxonomy" id="163714"/>
    <lineage>
        <taxon>Eukaryota</taxon>
        <taxon>Metazoa</taxon>
        <taxon>Ecdysozoa</taxon>
        <taxon>Arthropoda</taxon>
        <taxon>Crustacea</taxon>
        <taxon>Oligostraca</taxon>
        <taxon>Ostracoda</taxon>
        <taxon>Podocopa</taxon>
        <taxon>Podocopida</taxon>
        <taxon>Cytherocopina</taxon>
        <taxon>Cytheroidea</taxon>
        <taxon>Cytherideidae</taxon>
        <taxon>Cyprideis</taxon>
    </lineage>
</organism>
<proteinExistence type="predicted"/>
<feature type="region of interest" description="Disordered" evidence="1">
    <location>
        <begin position="86"/>
        <end position="107"/>
    </location>
</feature>
<name>A0A7R8WE63_9CRUS</name>
<gene>
    <name evidence="2" type="ORF">CTOB1V02_LOCUS7882</name>
</gene>
<dbReference type="AlphaFoldDB" id="A0A7R8WE63"/>
<evidence type="ECO:0000313" key="2">
    <source>
        <dbReference type="EMBL" id="CAD7230018.1"/>
    </source>
</evidence>